<gene>
    <name evidence="6" type="ORF">ENJ96_00340</name>
</gene>
<dbReference type="PANTHER" id="PTHR12835:SF5">
    <property type="entry name" value="BIOTIN--PROTEIN LIGASE"/>
    <property type="match status" value="1"/>
</dbReference>
<name>A0A7V5U1N2_9BACT</name>
<comment type="catalytic activity">
    <reaction evidence="4">
        <text>biotin + L-lysyl-[protein] + ATP = N(6)-biotinyl-L-lysyl-[protein] + AMP + diphosphate + H(+)</text>
        <dbReference type="Rhea" id="RHEA:11756"/>
        <dbReference type="Rhea" id="RHEA-COMP:9752"/>
        <dbReference type="Rhea" id="RHEA-COMP:10505"/>
        <dbReference type="ChEBI" id="CHEBI:15378"/>
        <dbReference type="ChEBI" id="CHEBI:29969"/>
        <dbReference type="ChEBI" id="CHEBI:30616"/>
        <dbReference type="ChEBI" id="CHEBI:33019"/>
        <dbReference type="ChEBI" id="CHEBI:57586"/>
        <dbReference type="ChEBI" id="CHEBI:83144"/>
        <dbReference type="ChEBI" id="CHEBI:456215"/>
        <dbReference type="EC" id="6.3.4.15"/>
    </reaction>
</comment>
<dbReference type="GO" id="GO:0004077">
    <property type="term" value="F:biotin--[biotin carboxyl-carrier protein] ligase activity"/>
    <property type="evidence" value="ECO:0007669"/>
    <property type="project" value="UniProtKB-EC"/>
</dbReference>
<keyword evidence="2" id="KW-0092">Biotin</keyword>
<dbReference type="EMBL" id="DROK01000012">
    <property type="protein sequence ID" value="HHI96284.1"/>
    <property type="molecule type" value="Genomic_DNA"/>
</dbReference>
<dbReference type="Pfam" id="PF02237">
    <property type="entry name" value="BPL_C"/>
    <property type="match status" value="1"/>
</dbReference>
<protein>
    <recommendedName>
        <fullName evidence="3">biotin--[biotin carboxyl-carrier protein] ligase</fullName>
        <ecNumber evidence="3">6.3.4.15</ecNumber>
    </recommendedName>
</protein>
<accession>A0A7V5U1N2</accession>
<dbReference type="Gene3D" id="3.30.930.10">
    <property type="entry name" value="Bira Bifunctional Protein, Domain 2"/>
    <property type="match status" value="1"/>
</dbReference>
<dbReference type="CDD" id="cd16442">
    <property type="entry name" value="BPL"/>
    <property type="match status" value="1"/>
</dbReference>
<evidence type="ECO:0000259" key="5">
    <source>
        <dbReference type="PROSITE" id="PS51733"/>
    </source>
</evidence>
<dbReference type="Pfam" id="PF03099">
    <property type="entry name" value="BPL_LplA_LipB"/>
    <property type="match status" value="1"/>
</dbReference>
<organism evidence="6">
    <name type="scientific">Thermodesulfatator atlanticus</name>
    <dbReference type="NCBI Taxonomy" id="501497"/>
    <lineage>
        <taxon>Bacteria</taxon>
        <taxon>Pseudomonadati</taxon>
        <taxon>Thermodesulfobacteriota</taxon>
        <taxon>Thermodesulfobacteria</taxon>
        <taxon>Thermodesulfobacteriales</taxon>
        <taxon>Thermodesulfatatoraceae</taxon>
        <taxon>Thermodesulfatator</taxon>
    </lineage>
</organism>
<dbReference type="InterPro" id="IPR045864">
    <property type="entry name" value="aa-tRNA-synth_II/BPL/LPL"/>
</dbReference>
<dbReference type="InterPro" id="IPR004143">
    <property type="entry name" value="BPL_LPL_catalytic"/>
</dbReference>
<dbReference type="InterPro" id="IPR004408">
    <property type="entry name" value="Biotin_CoA_COase_ligase"/>
</dbReference>
<dbReference type="PANTHER" id="PTHR12835">
    <property type="entry name" value="BIOTIN PROTEIN LIGASE"/>
    <property type="match status" value="1"/>
</dbReference>
<evidence type="ECO:0000256" key="3">
    <source>
        <dbReference type="ARBA" id="ARBA00024227"/>
    </source>
</evidence>
<evidence type="ECO:0000313" key="6">
    <source>
        <dbReference type="EMBL" id="HHI96284.1"/>
    </source>
</evidence>
<dbReference type="PROSITE" id="PS51733">
    <property type="entry name" value="BPL_LPL_CATALYTIC"/>
    <property type="match status" value="1"/>
</dbReference>
<keyword evidence="1 6" id="KW-0436">Ligase</keyword>
<dbReference type="SUPFAM" id="SSF55681">
    <property type="entry name" value="Class II aaRS and biotin synthetases"/>
    <property type="match status" value="1"/>
</dbReference>
<proteinExistence type="predicted"/>
<comment type="caution">
    <text evidence="6">The sequence shown here is derived from an EMBL/GenBank/DDBJ whole genome shotgun (WGS) entry which is preliminary data.</text>
</comment>
<dbReference type="GO" id="GO:0005737">
    <property type="term" value="C:cytoplasm"/>
    <property type="evidence" value="ECO:0007669"/>
    <property type="project" value="TreeGrafter"/>
</dbReference>
<reference evidence="6" key="1">
    <citation type="journal article" date="2020" name="mSystems">
        <title>Genome- and Community-Level Interaction Insights into Carbon Utilization and Element Cycling Functions of Hydrothermarchaeota in Hydrothermal Sediment.</title>
        <authorList>
            <person name="Zhou Z."/>
            <person name="Liu Y."/>
            <person name="Xu W."/>
            <person name="Pan J."/>
            <person name="Luo Z.H."/>
            <person name="Li M."/>
        </authorList>
    </citation>
    <scope>NUCLEOTIDE SEQUENCE [LARGE SCALE GENOMIC DNA]</scope>
    <source>
        <strain evidence="6">HyVt-533</strain>
    </source>
</reference>
<dbReference type="InterPro" id="IPR003142">
    <property type="entry name" value="BPL_C"/>
</dbReference>
<dbReference type="NCBIfam" id="TIGR00121">
    <property type="entry name" value="birA_ligase"/>
    <property type="match status" value="1"/>
</dbReference>
<evidence type="ECO:0000256" key="2">
    <source>
        <dbReference type="ARBA" id="ARBA00023267"/>
    </source>
</evidence>
<dbReference type="AlphaFoldDB" id="A0A7V5U1N2"/>
<sequence>MKSSLRDTKEGSENSSSFARRLATKWLGRKIVFFRELPSTQDEIKRHIFSEERGLVIWADRQTRGRGRLQRRWYSPRGAGLYFSLLLKEPLKRPLALYSLATAVATARALEEVLKIPFQLKWPNDILLRGRKVGGVLLEAIPPALIVGVGLNVSFKREDFPPEIRDKATSIYEETGLIVSRARLLRAILAELEKTYEALLTQGFQAIEADWRARDVTVESRVVLRRGEHVFTGYALGPAPDGTLLLKTADGIIRVHSGEILMWAVSGWEKHRAA</sequence>
<dbReference type="Gene3D" id="2.30.30.100">
    <property type="match status" value="1"/>
</dbReference>
<dbReference type="EC" id="6.3.4.15" evidence="3"/>
<dbReference type="Proteomes" id="UP000886101">
    <property type="component" value="Unassembled WGS sequence"/>
</dbReference>
<evidence type="ECO:0000256" key="1">
    <source>
        <dbReference type="ARBA" id="ARBA00022598"/>
    </source>
</evidence>
<evidence type="ECO:0000256" key="4">
    <source>
        <dbReference type="ARBA" id="ARBA00047846"/>
    </source>
</evidence>
<feature type="domain" description="BPL/LPL catalytic" evidence="5">
    <location>
        <begin position="26"/>
        <end position="200"/>
    </location>
</feature>